<feature type="domain" description="FMN-binding" evidence="2">
    <location>
        <begin position="62"/>
        <end position="143"/>
    </location>
</feature>
<feature type="region of interest" description="Disordered" evidence="1">
    <location>
        <begin position="28"/>
        <end position="65"/>
    </location>
</feature>
<dbReference type="SMART" id="SM00900">
    <property type="entry name" value="FMN_bind"/>
    <property type="match status" value="1"/>
</dbReference>
<name>A0A2M9D7E9_9MICO</name>
<protein>
    <submittedName>
        <fullName evidence="3">FMN-binding protein</fullName>
    </submittedName>
</protein>
<keyword evidence="4" id="KW-1185">Reference proteome</keyword>
<reference evidence="3 4" key="1">
    <citation type="submission" date="2017-11" db="EMBL/GenBank/DDBJ databases">
        <title>Genomic Encyclopedia of Archaeal and Bacterial Type Strains, Phase II (KMG-II): From Individual Species to Whole Genera.</title>
        <authorList>
            <person name="Goeker M."/>
        </authorList>
    </citation>
    <scope>NUCLEOTIDE SEQUENCE [LARGE SCALE GENOMIC DNA]</scope>
    <source>
        <strain evidence="3 4">DSM 16400</strain>
    </source>
</reference>
<evidence type="ECO:0000313" key="3">
    <source>
        <dbReference type="EMBL" id="PJJ81631.1"/>
    </source>
</evidence>
<feature type="compositionally biased region" description="Polar residues" evidence="1">
    <location>
        <begin position="52"/>
        <end position="64"/>
    </location>
</feature>
<dbReference type="OrthoDB" id="4232596at2"/>
<dbReference type="GO" id="GO:0010181">
    <property type="term" value="F:FMN binding"/>
    <property type="evidence" value="ECO:0007669"/>
    <property type="project" value="InterPro"/>
</dbReference>
<dbReference type="PROSITE" id="PS51257">
    <property type="entry name" value="PROKAR_LIPOPROTEIN"/>
    <property type="match status" value="1"/>
</dbReference>
<feature type="compositionally biased region" description="Polar residues" evidence="1">
    <location>
        <begin position="28"/>
        <end position="38"/>
    </location>
</feature>
<dbReference type="AlphaFoldDB" id="A0A2M9D7E9"/>
<gene>
    <name evidence="3" type="ORF">CLV85_0808</name>
</gene>
<comment type="caution">
    <text evidence="3">The sequence shown here is derived from an EMBL/GenBank/DDBJ whole genome shotgun (WGS) entry which is preliminary data.</text>
</comment>
<sequence length="146" mass="14792">MRNLTDNKTAVALFAGVTLVGALSACSSPSTGTDSGTADVNAPDAGADYTDGTYTESGDYTSPNGAEKVDVTLTLESNTVTDVTVVGYGENPNSIQFQGEFIDGIADEVVGKNIDELSVDKVAGSSLTSGGFNKAVDAIKADALAE</sequence>
<dbReference type="EMBL" id="PGFH01000001">
    <property type="protein sequence ID" value="PJJ81631.1"/>
    <property type="molecule type" value="Genomic_DNA"/>
</dbReference>
<accession>A0A2M9D7E9</accession>
<evidence type="ECO:0000259" key="2">
    <source>
        <dbReference type="SMART" id="SM00900"/>
    </source>
</evidence>
<organism evidence="3 4">
    <name type="scientific">Salinibacterium amurskyense</name>
    <dbReference type="NCBI Taxonomy" id="205941"/>
    <lineage>
        <taxon>Bacteria</taxon>
        <taxon>Bacillati</taxon>
        <taxon>Actinomycetota</taxon>
        <taxon>Actinomycetes</taxon>
        <taxon>Micrococcales</taxon>
        <taxon>Microbacteriaceae</taxon>
        <taxon>Salinibacterium</taxon>
    </lineage>
</organism>
<dbReference type="Proteomes" id="UP000231742">
    <property type="component" value="Unassembled WGS sequence"/>
</dbReference>
<evidence type="ECO:0000313" key="4">
    <source>
        <dbReference type="Proteomes" id="UP000231742"/>
    </source>
</evidence>
<dbReference type="Pfam" id="PF04205">
    <property type="entry name" value="FMN_bind"/>
    <property type="match status" value="1"/>
</dbReference>
<dbReference type="InterPro" id="IPR007329">
    <property type="entry name" value="FMN-bd"/>
</dbReference>
<evidence type="ECO:0000256" key="1">
    <source>
        <dbReference type="SAM" id="MobiDB-lite"/>
    </source>
</evidence>
<dbReference type="GO" id="GO:0016020">
    <property type="term" value="C:membrane"/>
    <property type="evidence" value="ECO:0007669"/>
    <property type="project" value="InterPro"/>
</dbReference>
<proteinExistence type="predicted"/>
<dbReference type="RefSeq" id="WP_100388296.1">
    <property type="nucleotide sequence ID" value="NZ_BMZU01000001.1"/>
</dbReference>